<organism evidence="2 3">
    <name type="scientific">Acidovorax lacteus</name>
    <dbReference type="NCBI Taxonomy" id="1924988"/>
    <lineage>
        <taxon>Bacteria</taxon>
        <taxon>Pseudomonadati</taxon>
        <taxon>Pseudomonadota</taxon>
        <taxon>Betaproteobacteria</taxon>
        <taxon>Burkholderiales</taxon>
        <taxon>Comamonadaceae</taxon>
        <taxon>Acidovorax</taxon>
    </lineage>
</organism>
<name>A0ABP8KXZ6_9BURK</name>
<dbReference type="InterPro" id="IPR049708">
    <property type="entry name" value="PP0621-like"/>
</dbReference>
<comment type="caution">
    <text evidence="2">The sequence shown here is derived from an EMBL/GenBank/DDBJ whole genome shotgun (WGS) entry which is preliminary data.</text>
</comment>
<evidence type="ECO:0000313" key="3">
    <source>
        <dbReference type="Proteomes" id="UP001501788"/>
    </source>
</evidence>
<evidence type="ECO:0000313" key="2">
    <source>
        <dbReference type="EMBL" id="GAA4418399.1"/>
    </source>
</evidence>
<gene>
    <name evidence="2" type="ORF">GCM10023090_03310</name>
</gene>
<proteinExistence type="predicted"/>
<dbReference type="Proteomes" id="UP001501788">
    <property type="component" value="Unassembled WGS sequence"/>
</dbReference>
<sequence>MKYLVLLLVIGVAVALWSSQRRRQAPAAQRRPAAPPSPQDMVACAHCGVHLPRSDALLLGNHSFCCEEHRRLGARS</sequence>
<keyword evidence="3" id="KW-1185">Reference proteome</keyword>
<accession>A0ABP8KXZ6</accession>
<dbReference type="EMBL" id="BAABEX010000003">
    <property type="protein sequence ID" value="GAA4418399.1"/>
    <property type="molecule type" value="Genomic_DNA"/>
</dbReference>
<evidence type="ECO:0008006" key="4">
    <source>
        <dbReference type="Google" id="ProtNLM"/>
    </source>
</evidence>
<protein>
    <recommendedName>
        <fullName evidence="4">Deaminase</fullName>
    </recommendedName>
</protein>
<evidence type="ECO:0000256" key="1">
    <source>
        <dbReference type="SAM" id="MobiDB-lite"/>
    </source>
</evidence>
<feature type="region of interest" description="Disordered" evidence="1">
    <location>
        <begin position="20"/>
        <end position="39"/>
    </location>
</feature>
<dbReference type="RefSeq" id="WP_345060595.1">
    <property type="nucleotide sequence ID" value="NZ_BAABEX010000003.1"/>
</dbReference>
<dbReference type="NCBIfam" id="NF041023">
    <property type="entry name" value="PP0621_fam"/>
    <property type="match status" value="1"/>
</dbReference>
<reference evidence="3" key="1">
    <citation type="journal article" date="2019" name="Int. J. Syst. Evol. Microbiol.">
        <title>The Global Catalogue of Microorganisms (GCM) 10K type strain sequencing project: providing services to taxonomists for standard genome sequencing and annotation.</title>
        <authorList>
            <consortium name="The Broad Institute Genomics Platform"/>
            <consortium name="The Broad Institute Genome Sequencing Center for Infectious Disease"/>
            <person name="Wu L."/>
            <person name="Ma J."/>
        </authorList>
    </citation>
    <scope>NUCLEOTIDE SEQUENCE [LARGE SCALE GENOMIC DNA]</scope>
    <source>
        <strain evidence="3">JCM 31890</strain>
    </source>
</reference>
<feature type="compositionally biased region" description="Low complexity" evidence="1">
    <location>
        <begin position="20"/>
        <end position="32"/>
    </location>
</feature>